<name>A0ABV1B4K2_9FIRM</name>
<protein>
    <submittedName>
        <fullName evidence="1">Uncharacterized protein</fullName>
    </submittedName>
</protein>
<proteinExistence type="predicted"/>
<evidence type="ECO:0000313" key="1">
    <source>
        <dbReference type="EMBL" id="MEQ2364471.1"/>
    </source>
</evidence>
<dbReference type="Proteomes" id="UP001469749">
    <property type="component" value="Unassembled WGS sequence"/>
</dbReference>
<dbReference type="EMBL" id="JBBMEK010000041">
    <property type="protein sequence ID" value="MEQ2364471.1"/>
    <property type="molecule type" value="Genomic_DNA"/>
</dbReference>
<keyword evidence="2" id="KW-1185">Reference proteome</keyword>
<comment type="caution">
    <text evidence="1">The sequence shown here is derived from an EMBL/GenBank/DDBJ whole genome shotgun (WGS) entry which is preliminary data.</text>
</comment>
<organism evidence="1 2">
    <name type="scientific">Coprococcus intestinihominis</name>
    <dbReference type="NCBI Taxonomy" id="3133154"/>
    <lineage>
        <taxon>Bacteria</taxon>
        <taxon>Bacillati</taxon>
        <taxon>Bacillota</taxon>
        <taxon>Clostridia</taxon>
        <taxon>Lachnospirales</taxon>
        <taxon>Lachnospiraceae</taxon>
        <taxon>Coprococcus</taxon>
    </lineage>
</organism>
<reference evidence="1 2" key="1">
    <citation type="submission" date="2024-03" db="EMBL/GenBank/DDBJ databases">
        <title>Human intestinal bacterial collection.</title>
        <authorList>
            <person name="Pauvert C."/>
            <person name="Hitch T.C.A."/>
            <person name="Clavel T."/>
        </authorList>
    </citation>
    <scope>NUCLEOTIDE SEQUENCE [LARGE SCALE GENOMIC DNA]</scope>
    <source>
        <strain evidence="1 2">CLA-AA-H190</strain>
    </source>
</reference>
<evidence type="ECO:0000313" key="2">
    <source>
        <dbReference type="Proteomes" id="UP001469749"/>
    </source>
</evidence>
<dbReference type="RefSeq" id="WP_349084414.1">
    <property type="nucleotide sequence ID" value="NZ_JBBMEK010000041.1"/>
</dbReference>
<accession>A0ABV1B4K2</accession>
<sequence>MFLTILLLVLTELVIYTSRQFQTGSAELVKELLTTISNPYNYL</sequence>
<gene>
    <name evidence="1" type="ORF">WMO25_05090</name>
</gene>